<gene>
    <name evidence="2" type="ORF">BTMF_LOCUS8596</name>
</gene>
<dbReference type="WBParaSite" id="BTMF_0001056201-mRNA-1">
    <property type="protein sequence ID" value="BTMF_0001056201-mRNA-1"/>
    <property type="gene ID" value="BTMF_0001056201"/>
</dbReference>
<name>A0A0R3QS60_9BILA</name>
<keyword evidence="3" id="KW-1185">Reference proteome</keyword>
<dbReference type="EMBL" id="UZAG01016498">
    <property type="protein sequence ID" value="VDO28746.1"/>
    <property type="molecule type" value="Genomic_DNA"/>
</dbReference>
<dbReference type="AlphaFoldDB" id="A0A0R3QS60"/>
<reference evidence="2 3" key="2">
    <citation type="submission" date="2018-11" db="EMBL/GenBank/DDBJ databases">
        <authorList>
            <consortium name="Pathogen Informatics"/>
        </authorList>
    </citation>
    <scope>NUCLEOTIDE SEQUENCE [LARGE SCALE GENOMIC DNA]</scope>
</reference>
<evidence type="ECO:0000313" key="2">
    <source>
        <dbReference type="EMBL" id="VDO28746.1"/>
    </source>
</evidence>
<evidence type="ECO:0000313" key="3">
    <source>
        <dbReference type="Proteomes" id="UP000280834"/>
    </source>
</evidence>
<feature type="compositionally biased region" description="Acidic residues" evidence="1">
    <location>
        <begin position="8"/>
        <end position="18"/>
    </location>
</feature>
<reference evidence="4" key="1">
    <citation type="submission" date="2017-02" db="UniProtKB">
        <authorList>
            <consortium name="WormBaseParasite"/>
        </authorList>
    </citation>
    <scope>IDENTIFICATION</scope>
</reference>
<evidence type="ECO:0000313" key="4">
    <source>
        <dbReference type="WBParaSite" id="BTMF_0001056201-mRNA-1"/>
    </source>
</evidence>
<organism evidence="4">
    <name type="scientific">Brugia timori</name>
    <dbReference type="NCBI Taxonomy" id="42155"/>
    <lineage>
        <taxon>Eukaryota</taxon>
        <taxon>Metazoa</taxon>
        <taxon>Ecdysozoa</taxon>
        <taxon>Nematoda</taxon>
        <taxon>Chromadorea</taxon>
        <taxon>Rhabditida</taxon>
        <taxon>Spirurina</taxon>
        <taxon>Spiruromorpha</taxon>
        <taxon>Filarioidea</taxon>
        <taxon>Onchocercidae</taxon>
        <taxon>Brugia</taxon>
    </lineage>
</organism>
<proteinExistence type="predicted"/>
<dbReference type="Proteomes" id="UP000280834">
    <property type="component" value="Unassembled WGS sequence"/>
</dbReference>
<feature type="region of interest" description="Disordered" evidence="1">
    <location>
        <begin position="1"/>
        <end position="42"/>
    </location>
</feature>
<sequence length="42" mass="4402">MTILTNPADEDDDDDDDGAGGGGGVSRTYQQKTVDDPFPPDC</sequence>
<accession>A0A0R3QS60</accession>
<protein>
    <submittedName>
        <fullName evidence="2 4">Uncharacterized protein</fullName>
    </submittedName>
</protein>
<evidence type="ECO:0000256" key="1">
    <source>
        <dbReference type="SAM" id="MobiDB-lite"/>
    </source>
</evidence>